<protein>
    <submittedName>
        <fullName evidence="1">Uncharacterized protein</fullName>
    </submittedName>
</protein>
<evidence type="ECO:0000313" key="2">
    <source>
        <dbReference type="Proteomes" id="UP001434883"/>
    </source>
</evidence>
<sequence length="160" mass="18931">MLWARHSPCGTGALHKIKGISKMEDYFQIPFISRSRCLKFVHNWLLHQDIDPKDTSKVSAQANIIQLKWPQLVIWNHSDLSAYNIMSSLRNIVKMFYKQHLKSQSFSFPKFVFLSTYFLRHTERKTQAGETTRKHQSLCLQLVELQVQQKFKHFCVHKLL</sequence>
<gene>
    <name evidence="1" type="ORF">XENOCAPTIV_030806</name>
</gene>
<accession>A0ABV0QGM3</accession>
<keyword evidence="2" id="KW-1185">Reference proteome</keyword>
<name>A0ABV0QGM3_9TELE</name>
<reference evidence="1 2" key="1">
    <citation type="submission" date="2021-06" db="EMBL/GenBank/DDBJ databases">
        <authorList>
            <person name="Palmer J.M."/>
        </authorList>
    </citation>
    <scope>NUCLEOTIDE SEQUENCE [LARGE SCALE GENOMIC DNA]</scope>
    <source>
        <strain evidence="1 2">XC_2019</strain>
        <tissue evidence="1">Muscle</tissue>
    </source>
</reference>
<proteinExistence type="predicted"/>
<dbReference type="EMBL" id="JAHRIN010009378">
    <property type="protein sequence ID" value="MEQ2194556.1"/>
    <property type="molecule type" value="Genomic_DNA"/>
</dbReference>
<evidence type="ECO:0000313" key="1">
    <source>
        <dbReference type="EMBL" id="MEQ2194556.1"/>
    </source>
</evidence>
<dbReference type="Proteomes" id="UP001434883">
    <property type="component" value="Unassembled WGS sequence"/>
</dbReference>
<comment type="caution">
    <text evidence="1">The sequence shown here is derived from an EMBL/GenBank/DDBJ whole genome shotgun (WGS) entry which is preliminary data.</text>
</comment>
<organism evidence="1 2">
    <name type="scientific">Xenoophorus captivus</name>
    <dbReference type="NCBI Taxonomy" id="1517983"/>
    <lineage>
        <taxon>Eukaryota</taxon>
        <taxon>Metazoa</taxon>
        <taxon>Chordata</taxon>
        <taxon>Craniata</taxon>
        <taxon>Vertebrata</taxon>
        <taxon>Euteleostomi</taxon>
        <taxon>Actinopterygii</taxon>
        <taxon>Neopterygii</taxon>
        <taxon>Teleostei</taxon>
        <taxon>Neoteleostei</taxon>
        <taxon>Acanthomorphata</taxon>
        <taxon>Ovalentaria</taxon>
        <taxon>Atherinomorphae</taxon>
        <taxon>Cyprinodontiformes</taxon>
        <taxon>Goodeidae</taxon>
        <taxon>Xenoophorus</taxon>
    </lineage>
</organism>